<evidence type="ECO:0000313" key="2">
    <source>
        <dbReference type="EMBL" id="KAI6654654.1"/>
    </source>
</evidence>
<protein>
    <submittedName>
        <fullName evidence="2">Uncharacterized protein</fullName>
    </submittedName>
</protein>
<reference evidence="2 3" key="1">
    <citation type="journal article" date="2023" name="BMC Biol.">
        <title>The compact genome of the sponge Oopsacas minuta (Hexactinellida) is lacking key metazoan core genes.</title>
        <authorList>
            <person name="Santini S."/>
            <person name="Schenkelaars Q."/>
            <person name="Jourda C."/>
            <person name="Duchesne M."/>
            <person name="Belahbib H."/>
            <person name="Rocher C."/>
            <person name="Selva M."/>
            <person name="Riesgo A."/>
            <person name="Vervoort M."/>
            <person name="Leys S.P."/>
            <person name="Kodjabachian L."/>
            <person name="Le Bivic A."/>
            <person name="Borchiellini C."/>
            <person name="Claverie J.M."/>
            <person name="Renard E."/>
        </authorList>
    </citation>
    <scope>NUCLEOTIDE SEQUENCE [LARGE SCALE GENOMIC DNA]</scope>
    <source>
        <strain evidence="2">SPO-2</strain>
    </source>
</reference>
<feature type="compositionally biased region" description="Basic residues" evidence="1">
    <location>
        <begin position="17"/>
        <end position="26"/>
    </location>
</feature>
<dbReference type="AlphaFoldDB" id="A0AAV7K1S3"/>
<evidence type="ECO:0000313" key="3">
    <source>
        <dbReference type="Proteomes" id="UP001165289"/>
    </source>
</evidence>
<dbReference type="PANTHER" id="PTHR36693">
    <property type="entry name" value="GH02722P"/>
    <property type="match status" value="1"/>
</dbReference>
<accession>A0AAV7K1S3</accession>
<name>A0AAV7K1S3_9METZ</name>
<dbReference type="Proteomes" id="UP001165289">
    <property type="component" value="Unassembled WGS sequence"/>
</dbReference>
<keyword evidence="3" id="KW-1185">Reference proteome</keyword>
<dbReference type="Pfam" id="PF16065">
    <property type="entry name" value="DUF4807"/>
    <property type="match status" value="1"/>
</dbReference>
<dbReference type="InterPro" id="IPR032072">
    <property type="entry name" value="DUF4807"/>
</dbReference>
<comment type="caution">
    <text evidence="2">The sequence shown here is derived from an EMBL/GenBank/DDBJ whole genome shotgun (WGS) entry which is preliminary data.</text>
</comment>
<proteinExistence type="predicted"/>
<dbReference type="PANTHER" id="PTHR36693:SF1">
    <property type="entry name" value="GH02722P"/>
    <property type="match status" value="1"/>
</dbReference>
<sequence length="178" mass="20452">MDLCSTPNQVNAENPHYKMKNKNKHSSNKDMKSSHNYPTTESLDYRWYARVYSLLSDFVFMESALAWLNTIGGAYSSLGERSKYHAKVAHNIAIKQLAIANKLNDTKLMTQCNLYMAFGLLQQHKYKSAQSIIADQMKSSNVTGRRAEEKLYQMCMSATQRLKICKRKTQNSQNQTNH</sequence>
<feature type="region of interest" description="Disordered" evidence="1">
    <location>
        <begin position="1"/>
        <end position="37"/>
    </location>
</feature>
<feature type="compositionally biased region" description="Polar residues" evidence="1">
    <location>
        <begin position="1"/>
        <end position="12"/>
    </location>
</feature>
<gene>
    <name evidence="2" type="ORF">LOD99_1048</name>
</gene>
<organism evidence="2 3">
    <name type="scientific">Oopsacas minuta</name>
    <dbReference type="NCBI Taxonomy" id="111878"/>
    <lineage>
        <taxon>Eukaryota</taxon>
        <taxon>Metazoa</taxon>
        <taxon>Porifera</taxon>
        <taxon>Hexactinellida</taxon>
        <taxon>Hexasterophora</taxon>
        <taxon>Lyssacinosida</taxon>
        <taxon>Leucopsacidae</taxon>
        <taxon>Oopsacas</taxon>
    </lineage>
</organism>
<dbReference type="EMBL" id="JAKMXF010000222">
    <property type="protein sequence ID" value="KAI6654654.1"/>
    <property type="molecule type" value="Genomic_DNA"/>
</dbReference>
<evidence type="ECO:0000256" key="1">
    <source>
        <dbReference type="SAM" id="MobiDB-lite"/>
    </source>
</evidence>